<dbReference type="OrthoDB" id="19806at2759"/>
<name>A0A8H3IGS8_9LECA</name>
<organism evidence="2 3">
    <name type="scientific">Gomphillus americanus</name>
    <dbReference type="NCBI Taxonomy" id="1940652"/>
    <lineage>
        <taxon>Eukaryota</taxon>
        <taxon>Fungi</taxon>
        <taxon>Dikarya</taxon>
        <taxon>Ascomycota</taxon>
        <taxon>Pezizomycotina</taxon>
        <taxon>Lecanoromycetes</taxon>
        <taxon>OSLEUM clade</taxon>
        <taxon>Ostropomycetidae</taxon>
        <taxon>Ostropales</taxon>
        <taxon>Graphidaceae</taxon>
        <taxon>Gomphilloideae</taxon>
        <taxon>Gomphillus</taxon>
    </lineage>
</organism>
<dbReference type="Proteomes" id="UP000664169">
    <property type="component" value="Unassembled WGS sequence"/>
</dbReference>
<proteinExistence type="predicted"/>
<dbReference type="PANTHER" id="PTHR31011">
    <property type="entry name" value="PROTEIN STB2-RELATED"/>
    <property type="match status" value="1"/>
</dbReference>
<keyword evidence="3" id="KW-1185">Reference proteome</keyword>
<evidence type="ECO:0000313" key="2">
    <source>
        <dbReference type="EMBL" id="CAF9920260.1"/>
    </source>
</evidence>
<reference evidence="2" key="1">
    <citation type="submission" date="2021-03" db="EMBL/GenBank/DDBJ databases">
        <authorList>
            <person name="Tagirdzhanova G."/>
        </authorList>
    </citation>
    <scope>NUCLEOTIDE SEQUENCE</scope>
</reference>
<comment type="caution">
    <text evidence="2">The sequence shown here is derived from an EMBL/GenBank/DDBJ whole genome shotgun (WGS) entry which is preliminary data.</text>
</comment>
<dbReference type="Pfam" id="PF25995">
    <property type="entry name" value="STB6_N"/>
    <property type="match status" value="1"/>
</dbReference>
<dbReference type="AlphaFoldDB" id="A0A8H3IGS8"/>
<protein>
    <recommendedName>
        <fullName evidence="1">STB6-like N-terminal domain-containing protein</fullName>
    </recommendedName>
</protein>
<evidence type="ECO:0000313" key="3">
    <source>
        <dbReference type="Proteomes" id="UP000664169"/>
    </source>
</evidence>
<sequence>MAKAPEIARLVLPDSKALSLFEHDPSVKIVDNQQELSGYELYIVEQWATSRQYLTSLITTFTGLSHHKVKIHVLEIPSEEKDWSERLRTYIENISQPPARRKDTPYGTLMITNLSSFASTLTVINIPGGDYDRFREIFVINENLKRMGCSGRAGLNLSEPSAAVTAKFRQLYHTSDTVPISEVAIELVRLCQIALVLFAQLAREYTDGFLCDVTIKAIKGWWTQIGSEHFNREPNDGYLGPTTVAALLGLIQGARIRLQSLNAPIGKDVFDLRSTKRAIEAFQKWYKLDRTRRLDPKTLDRLHSLSKKSVTSKEWMVPRTVKSTIPQLGKGGEMVMGMVSNKERAGIGEVETLDMNTFASIAYGDSAKWLWQGKRRKPTAEESVSRFSSDEELFSADDTPVKVNRKRDIMREKLPTIGYLRDGFYNSDIGSQASLIPSDREQPIHKHVLKSVTGRMNDAKSGLGRIRDAVGIPGFRGHTSRFSRDHTGGLQDPFVKNDSTDIAEANHGLKSALDLTSRTDPNRSRGNLKLEQAIPDSKLQPSQNVYLPTLTGQDVVSSPGGMDADHKGILERLYTPSVASQNDTEPAMFDTKDILVRSVSYTEYHGPVEDLEFVPRRALSFGDVSDALGFYQQENTTDSLNQEYALHEYLTELAISSRQRLTSLEASDLAKAKQLIHKLQSSDKHVMQDLESMDRQHISLLAEHHNQQQEAADTTTTARVTIGDTLLRIEGVLSKLEYEVSMLSSKIEDVEDGVADFEDQVIGLETRTQALEPENNKRVGSWTWRSISTLLGLA</sequence>
<dbReference type="PANTHER" id="PTHR31011:SF2">
    <property type="entry name" value="PROTEIN STB2-RELATED"/>
    <property type="match status" value="1"/>
</dbReference>
<feature type="domain" description="STB6-like N-terminal" evidence="1">
    <location>
        <begin position="9"/>
        <end position="147"/>
    </location>
</feature>
<dbReference type="InterPro" id="IPR038919">
    <property type="entry name" value="STB2/STB2"/>
</dbReference>
<dbReference type="EMBL" id="CAJPDQ010000015">
    <property type="protein sequence ID" value="CAF9920260.1"/>
    <property type="molecule type" value="Genomic_DNA"/>
</dbReference>
<dbReference type="InterPro" id="IPR059025">
    <property type="entry name" value="STB6_N"/>
</dbReference>
<gene>
    <name evidence="2" type="ORF">GOMPHAMPRED_002029</name>
</gene>
<dbReference type="GO" id="GO:0070822">
    <property type="term" value="C:Sin3-type complex"/>
    <property type="evidence" value="ECO:0007669"/>
    <property type="project" value="TreeGrafter"/>
</dbReference>
<evidence type="ECO:0000259" key="1">
    <source>
        <dbReference type="Pfam" id="PF25995"/>
    </source>
</evidence>
<accession>A0A8H3IGS8</accession>